<name>A0A401P5B9_SCYTO</name>
<evidence type="ECO:0000256" key="2">
    <source>
        <dbReference type="ARBA" id="ARBA00022729"/>
    </source>
</evidence>
<gene>
    <name evidence="6" type="ORF">scyTo_0010384</name>
</gene>
<dbReference type="InterPro" id="IPR029058">
    <property type="entry name" value="AB_hydrolase_fold"/>
</dbReference>
<keyword evidence="7" id="KW-1185">Reference proteome</keyword>
<comment type="similarity">
    <text evidence="1">Belongs to the type-B carboxylesterase/lipase family.</text>
</comment>
<dbReference type="STRING" id="75743.A0A401P5B9"/>
<dbReference type="Proteomes" id="UP000288216">
    <property type="component" value="Unassembled WGS sequence"/>
</dbReference>
<keyword evidence="4" id="KW-1133">Transmembrane helix</keyword>
<evidence type="ECO:0000256" key="1">
    <source>
        <dbReference type="ARBA" id="ARBA00005964"/>
    </source>
</evidence>
<evidence type="ECO:0000313" key="6">
    <source>
        <dbReference type="EMBL" id="GCB68334.1"/>
    </source>
</evidence>
<dbReference type="InterPro" id="IPR051093">
    <property type="entry name" value="Neuroligin/BSAL"/>
</dbReference>
<comment type="caution">
    <text evidence="6">The sequence shown here is derived from an EMBL/GenBank/DDBJ whole genome shotgun (WGS) entry which is preliminary data.</text>
</comment>
<proteinExistence type="inferred from homology"/>
<feature type="transmembrane region" description="Helical" evidence="4">
    <location>
        <begin position="12"/>
        <end position="35"/>
    </location>
</feature>
<reference evidence="6 7" key="1">
    <citation type="journal article" date="2018" name="Nat. Ecol. Evol.">
        <title>Shark genomes provide insights into elasmobranch evolution and the origin of vertebrates.</title>
        <authorList>
            <person name="Hara Y"/>
            <person name="Yamaguchi K"/>
            <person name="Onimaru K"/>
            <person name="Kadota M"/>
            <person name="Koyanagi M"/>
            <person name="Keeley SD"/>
            <person name="Tatsumi K"/>
            <person name="Tanaka K"/>
            <person name="Motone F"/>
            <person name="Kageyama Y"/>
            <person name="Nozu R"/>
            <person name="Adachi N"/>
            <person name="Nishimura O"/>
            <person name="Nakagawa R"/>
            <person name="Tanegashima C"/>
            <person name="Kiyatake I"/>
            <person name="Matsumoto R"/>
            <person name="Murakumo K"/>
            <person name="Nishida K"/>
            <person name="Terakita A"/>
            <person name="Kuratani S"/>
            <person name="Sato K"/>
            <person name="Hyodo S Kuraku.S."/>
        </authorList>
    </citation>
    <scope>NUCLEOTIDE SEQUENCE [LARGE SCALE GENOMIC DNA]</scope>
</reference>
<dbReference type="FunFam" id="3.40.50.1820:FF:000379">
    <property type="entry name" value="Neuroligin 1"/>
    <property type="match status" value="1"/>
</dbReference>
<dbReference type="InterPro" id="IPR019819">
    <property type="entry name" value="Carboxylesterase_B_CS"/>
</dbReference>
<keyword evidence="4" id="KW-0812">Transmembrane</keyword>
<dbReference type="Gene3D" id="3.40.50.1820">
    <property type="entry name" value="alpha/beta hydrolase"/>
    <property type="match status" value="1"/>
</dbReference>
<feature type="domain" description="Carboxylesterase type B" evidence="5">
    <location>
        <begin position="43"/>
        <end position="224"/>
    </location>
</feature>
<dbReference type="AlphaFoldDB" id="A0A401P5B9"/>
<dbReference type="InterPro" id="IPR002018">
    <property type="entry name" value="CarbesteraseB"/>
</dbReference>
<keyword evidence="2" id="KW-0732">Signal</keyword>
<protein>
    <recommendedName>
        <fullName evidence="5">Carboxylesterase type B domain-containing protein</fullName>
    </recommendedName>
</protein>
<dbReference type="OMA" id="ENSCHEM"/>
<dbReference type="Pfam" id="PF00135">
    <property type="entry name" value="COesterase"/>
    <property type="match status" value="1"/>
</dbReference>
<dbReference type="PROSITE" id="PS00941">
    <property type="entry name" value="CARBOXYLESTERASE_B_2"/>
    <property type="match status" value="1"/>
</dbReference>
<dbReference type="PANTHER" id="PTHR43903">
    <property type="entry name" value="NEUROLIGIN"/>
    <property type="match status" value="1"/>
</dbReference>
<sequence length="225" mass="24525">MSDSKGTPWISFALASTLNINALLWITSLAVRVGLLTCQESYPIVTTNYGKLRGVRTPLPNEILGPVDQYLGIPYASAPTGERRFQHPESPSSWTGVRNATHFAPVCPQNIHGILPDVMLPVWFTSNLDIVATYIQDQSEDCLYLNVYVPTEDGANTKKHADDITSNDGGEDEDIHDNGPKPVMVYIHGGSYMESTGNLIDGSILASYGNVIVVTLNYRLGVLGE</sequence>
<organism evidence="6 7">
    <name type="scientific">Scyliorhinus torazame</name>
    <name type="common">Cloudy catshark</name>
    <name type="synonym">Catulus torazame</name>
    <dbReference type="NCBI Taxonomy" id="75743"/>
    <lineage>
        <taxon>Eukaryota</taxon>
        <taxon>Metazoa</taxon>
        <taxon>Chordata</taxon>
        <taxon>Craniata</taxon>
        <taxon>Vertebrata</taxon>
        <taxon>Chondrichthyes</taxon>
        <taxon>Elasmobranchii</taxon>
        <taxon>Galeomorphii</taxon>
        <taxon>Galeoidea</taxon>
        <taxon>Carcharhiniformes</taxon>
        <taxon>Scyliorhinidae</taxon>
        <taxon>Scyliorhinus</taxon>
    </lineage>
</organism>
<evidence type="ECO:0000256" key="4">
    <source>
        <dbReference type="SAM" id="Phobius"/>
    </source>
</evidence>
<evidence type="ECO:0000259" key="5">
    <source>
        <dbReference type="Pfam" id="PF00135"/>
    </source>
</evidence>
<evidence type="ECO:0000256" key="3">
    <source>
        <dbReference type="SAM" id="MobiDB-lite"/>
    </source>
</evidence>
<accession>A0A401P5B9</accession>
<feature type="region of interest" description="Disordered" evidence="3">
    <location>
        <begin position="158"/>
        <end position="179"/>
    </location>
</feature>
<evidence type="ECO:0000313" key="7">
    <source>
        <dbReference type="Proteomes" id="UP000288216"/>
    </source>
</evidence>
<dbReference type="OrthoDB" id="6846267at2759"/>
<keyword evidence="4" id="KW-0472">Membrane</keyword>
<dbReference type="EMBL" id="BFAA01004463">
    <property type="protein sequence ID" value="GCB68334.1"/>
    <property type="molecule type" value="Genomic_DNA"/>
</dbReference>
<dbReference type="SUPFAM" id="SSF53474">
    <property type="entry name" value="alpha/beta-Hydrolases"/>
    <property type="match status" value="1"/>
</dbReference>